<dbReference type="GO" id="GO:0043005">
    <property type="term" value="C:neuron projection"/>
    <property type="evidence" value="ECO:0007669"/>
    <property type="project" value="TreeGrafter"/>
</dbReference>
<keyword evidence="3" id="KW-1185">Reference proteome</keyword>
<dbReference type="OrthoDB" id="2120021at2759"/>
<comment type="caution">
    <text evidence="2">The sequence shown here is derived from an EMBL/GenBank/DDBJ whole genome shotgun (WGS) entry which is preliminary data.</text>
</comment>
<dbReference type="Pfam" id="PF14783">
    <property type="entry name" value="BBS2_Mid"/>
    <property type="match status" value="1"/>
</dbReference>
<feature type="non-terminal residue" evidence="2">
    <location>
        <position position="100"/>
    </location>
</feature>
<dbReference type="GO" id="GO:0036064">
    <property type="term" value="C:ciliary basal body"/>
    <property type="evidence" value="ECO:0007669"/>
    <property type="project" value="TreeGrafter"/>
</dbReference>
<proteinExistence type="predicted"/>
<dbReference type="GO" id="GO:1905515">
    <property type="term" value="P:non-motile cilium assembly"/>
    <property type="evidence" value="ECO:0007669"/>
    <property type="project" value="InterPro"/>
</dbReference>
<dbReference type="AlphaFoldDB" id="A0A0T6BEB8"/>
<dbReference type="GO" id="GO:0034464">
    <property type="term" value="C:BBSome"/>
    <property type="evidence" value="ECO:0007669"/>
    <property type="project" value="InterPro"/>
</dbReference>
<sequence>FGYSVSNGTIGVYEQDVRLWRVKSKNFAISTYSYDLLGKGYTQLITGWSNGKIDCRCVLTGEVLFKDVMPHGMAGIVEGDYRSIGKTDLICVSVDGEGFP</sequence>
<gene>
    <name evidence="2" type="ORF">AMK59_441</name>
</gene>
<dbReference type="PANTHER" id="PTHR32465">
    <property type="entry name" value="BARDET-BIEDL SYNDROME 2 PROTEIN"/>
    <property type="match status" value="1"/>
</dbReference>
<dbReference type="EMBL" id="LJIG01001280">
    <property type="protein sequence ID" value="KRT85660.1"/>
    <property type="molecule type" value="Genomic_DNA"/>
</dbReference>
<feature type="domain" description="Ciliary BBSome complex subunit 2 middle region" evidence="1">
    <location>
        <begin position="1"/>
        <end position="56"/>
    </location>
</feature>
<evidence type="ECO:0000313" key="2">
    <source>
        <dbReference type="EMBL" id="KRT85660.1"/>
    </source>
</evidence>
<dbReference type="PANTHER" id="PTHR32465:SF0">
    <property type="entry name" value="BARDET-BIEDL SYNDROME 2 PROTEIN"/>
    <property type="match status" value="1"/>
</dbReference>
<dbReference type="InterPro" id="IPR016616">
    <property type="entry name" value="Bardet-Biedl_syndrome_2_prot"/>
</dbReference>
<dbReference type="GO" id="GO:0031514">
    <property type="term" value="C:motile cilium"/>
    <property type="evidence" value="ECO:0007669"/>
    <property type="project" value="TreeGrafter"/>
</dbReference>
<feature type="non-terminal residue" evidence="2">
    <location>
        <position position="1"/>
    </location>
</feature>
<protein>
    <recommendedName>
        <fullName evidence="1">Ciliary BBSome complex subunit 2 middle region domain-containing protein</fullName>
    </recommendedName>
</protein>
<dbReference type="InterPro" id="IPR029429">
    <property type="entry name" value="BBS2_Mid"/>
</dbReference>
<dbReference type="GO" id="GO:0016020">
    <property type="term" value="C:membrane"/>
    <property type="evidence" value="ECO:0007669"/>
    <property type="project" value="TreeGrafter"/>
</dbReference>
<dbReference type="Proteomes" id="UP000051574">
    <property type="component" value="Unassembled WGS sequence"/>
</dbReference>
<name>A0A0T6BEB8_9SCAR</name>
<accession>A0A0T6BEB8</accession>
<evidence type="ECO:0000259" key="1">
    <source>
        <dbReference type="Pfam" id="PF14783"/>
    </source>
</evidence>
<organism evidence="2 3">
    <name type="scientific">Oryctes borbonicus</name>
    <dbReference type="NCBI Taxonomy" id="1629725"/>
    <lineage>
        <taxon>Eukaryota</taxon>
        <taxon>Metazoa</taxon>
        <taxon>Ecdysozoa</taxon>
        <taxon>Arthropoda</taxon>
        <taxon>Hexapoda</taxon>
        <taxon>Insecta</taxon>
        <taxon>Pterygota</taxon>
        <taxon>Neoptera</taxon>
        <taxon>Endopterygota</taxon>
        <taxon>Coleoptera</taxon>
        <taxon>Polyphaga</taxon>
        <taxon>Scarabaeiformia</taxon>
        <taxon>Scarabaeidae</taxon>
        <taxon>Dynastinae</taxon>
        <taxon>Oryctes</taxon>
    </lineage>
</organism>
<evidence type="ECO:0000313" key="3">
    <source>
        <dbReference type="Proteomes" id="UP000051574"/>
    </source>
</evidence>
<reference evidence="2 3" key="1">
    <citation type="submission" date="2015-09" db="EMBL/GenBank/DDBJ databases">
        <title>Draft genome of the scarab beetle Oryctes borbonicus.</title>
        <authorList>
            <person name="Meyer J.M."/>
            <person name="Markov G.V."/>
            <person name="Baskaran P."/>
            <person name="Herrmann M."/>
            <person name="Sommer R.J."/>
            <person name="Roedelsperger C."/>
        </authorList>
    </citation>
    <scope>NUCLEOTIDE SEQUENCE [LARGE SCALE GENOMIC DNA]</scope>
    <source>
        <strain evidence="2">OB123</strain>
        <tissue evidence="2">Whole animal</tissue>
    </source>
</reference>